<evidence type="ECO:0000259" key="3">
    <source>
        <dbReference type="Pfam" id="PF02769"/>
    </source>
</evidence>
<dbReference type="InterPro" id="IPR036921">
    <property type="entry name" value="PurM-like_N_sf"/>
</dbReference>
<evidence type="ECO:0000313" key="4">
    <source>
        <dbReference type="EMBL" id="ACI20469.1"/>
    </source>
</evidence>
<dbReference type="InterPro" id="IPR011854">
    <property type="entry name" value="HypE"/>
</dbReference>
<dbReference type="Gene3D" id="3.90.650.10">
    <property type="entry name" value="PurM-like C-terminal domain"/>
    <property type="match status" value="1"/>
</dbReference>
<dbReference type="EnsemblBacteria" id="ACI20469">
    <property type="protein sequence ID" value="ACI20469"/>
    <property type="gene ID" value="THEYE_A0551"/>
</dbReference>
<dbReference type="CDD" id="cd02197">
    <property type="entry name" value="HypE"/>
    <property type="match status" value="1"/>
</dbReference>
<dbReference type="Proteomes" id="UP000000718">
    <property type="component" value="Chromosome"/>
</dbReference>
<dbReference type="EMBL" id="CP001147">
    <property type="protein sequence ID" value="ACI20469.1"/>
    <property type="molecule type" value="Genomic_DNA"/>
</dbReference>
<dbReference type="SUPFAM" id="SSF55326">
    <property type="entry name" value="PurM N-terminal domain-like"/>
    <property type="match status" value="1"/>
</dbReference>
<dbReference type="GO" id="GO:0051604">
    <property type="term" value="P:protein maturation"/>
    <property type="evidence" value="ECO:0000318"/>
    <property type="project" value="GO_Central"/>
</dbReference>
<dbReference type="PATRIC" id="fig|289376.4.peg.545"/>
<accession>B5YJH9</accession>
<feature type="domain" description="PurM-like N-terminal" evidence="2">
    <location>
        <begin position="34"/>
        <end position="146"/>
    </location>
</feature>
<sequence length="332" mass="35225">MDKILLGHGSGGKLMYELIKKYIAPIFELPSLMDSAIVSLNHSGKIAITTDSYTVSPIFFPGGDIGDLAINGTVNDLAVVGAVPLYLTVGFILEEGFPLSDFEKILSSISSSAKKAGVKIVAGDTKVVDKGKGDGIFINTSGIGVIPEGVELSPLKIEMGDKILISGSIGNHGIAVMSERNGFTFEPPVLSDTRALNGLIDQIMKEFTPFVKVMRDPTRGGLATTLKELALESLKDILIYESAIPLHDTVKGACELLGLDPLYVANEGIFVAIVKADVAEKILQLMKSHPFGEESAIIGEVTGKGGKVLLKTFIGGTRIVDMLPGEQLPRIC</sequence>
<dbReference type="RefSeq" id="WP_012545205.1">
    <property type="nucleotide sequence ID" value="NC_011296.1"/>
</dbReference>
<protein>
    <submittedName>
        <fullName evidence="4">Hydrogenase expression/formation protein HypE</fullName>
    </submittedName>
</protein>
<reference evidence="5" key="1">
    <citation type="submission" date="2008-08" db="EMBL/GenBank/DDBJ databases">
        <title>The complete genome sequence of Thermodesulfovibrio yellowstonii strain ATCC 51303 / DSM 11347 / YP87.</title>
        <authorList>
            <person name="Dodson R.J."/>
            <person name="Durkin A.S."/>
            <person name="Wu M."/>
            <person name="Eisen J."/>
            <person name="Sutton G."/>
        </authorList>
    </citation>
    <scope>NUCLEOTIDE SEQUENCE [LARGE SCALE GENOMIC DNA]</scope>
    <source>
        <strain evidence="5">ATCC 51303 / DSM 11347 / YP87</strain>
    </source>
</reference>
<dbReference type="SUPFAM" id="SSF56042">
    <property type="entry name" value="PurM C-terminal domain-like"/>
    <property type="match status" value="1"/>
</dbReference>
<dbReference type="PANTHER" id="PTHR30303">
    <property type="entry name" value="HYDROGENASE ISOENZYMES FORMATION PROTEIN HYPE"/>
    <property type="match status" value="1"/>
</dbReference>
<dbReference type="KEGG" id="tye:THEYE_A0551"/>
<reference evidence="4 5" key="2">
    <citation type="journal article" date="2015" name="Genome Announc.">
        <title>Genome Sequence of the Sulfate-Reducing Thermophilic Bacterium Thermodesulfovibrio yellowstonii Strain DSM 11347T (Phylum Nitrospirae).</title>
        <authorList>
            <person name="Bhatnagar S."/>
            <person name="Badger J.H."/>
            <person name="Madupu R."/>
            <person name="Khouri H.M."/>
            <person name="O'Connor E.M."/>
            <person name="Robb F.T."/>
            <person name="Ward N.L."/>
            <person name="Eisen J.A."/>
        </authorList>
    </citation>
    <scope>NUCLEOTIDE SEQUENCE [LARGE SCALE GENOMIC DNA]</scope>
    <source>
        <strain evidence="5">ATCC 51303 / DSM 11347 / YP87</strain>
    </source>
</reference>
<dbReference type="HOGENOM" id="CLU_049733_0_0_0"/>
<dbReference type="Pfam" id="PF02769">
    <property type="entry name" value="AIRS_C"/>
    <property type="match status" value="1"/>
</dbReference>
<organism evidence="4 5">
    <name type="scientific">Thermodesulfovibrio yellowstonii (strain ATCC 51303 / DSM 11347 / YP87)</name>
    <dbReference type="NCBI Taxonomy" id="289376"/>
    <lineage>
        <taxon>Bacteria</taxon>
        <taxon>Pseudomonadati</taxon>
        <taxon>Nitrospirota</taxon>
        <taxon>Thermodesulfovibrionia</taxon>
        <taxon>Thermodesulfovibrionales</taxon>
        <taxon>Thermodesulfovibrionaceae</taxon>
        <taxon>Thermodesulfovibrio</taxon>
    </lineage>
</organism>
<dbReference type="InterPro" id="IPR016188">
    <property type="entry name" value="PurM-like_N"/>
</dbReference>
<feature type="domain" description="PurM-like C-terminal" evidence="3">
    <location>
        <begin position="160"/>
        <end position="307"/>
    </location>
</feature>
<evidence type="ECO:0000259" key="2">
    <source>
        <dbReference type="Pfam" id="PF00586"/>
    </source>
</evidence>
<keyword evidence="5" id="KW-1185">Reference proteome</keyword>
<comment type="similarity">
    <text evidence="1">Belongs to the HypE family.</text>
</comment>
<dbReference type="eggNOG" id="COG0309">
    <property type="taxonomic scope" value="Bacteria"/>
</dbReference>
<dbReference type="AlphaFoldDB" id="B5YJH9"/>
<dbReference type="NCBIfam" id="TIGR02124">
    <property type="entry name" value="hypE"/>
    <property type="match status" value="1"/>
</dbReference>
<dbReference type="Pfam" id="PF00586">
    <property type="entry name" value="AIRS"/>
    <property type="match status" value="1"/>
</dbReference>
<dbReference type="FunCoup" id="B5YJH9">
    <property type="interactions" value="43"/>
</dbReference>
<dbReference type="OrthoDB" id="9801934at2"/>
<dbReference type="PIRSF" id="PIRSF005644">
    <property type="entry name" value="Hdrgns_mtr_HypE"/>
    <property type="match status" value="1"/>
</dbReference>
<evidence type="ECO:0000313" key="5">
    <source>
        <dbReference type="Proteomes" id="UP000000718"/>
    </source>
</evidence>
<proteinExistence type="inferred from homology"/>
<dbReference type="PANTHER" id="PTHR30303:SF0">
    <property type="entry name" value="CARBAMOYL DEHYDRATASE HYPE"/>
    <property type="match status" value="1"/>
</dbReference>
<dbReference type="STRING" id="289376.THEYE_A0551"/>
<gene>
    <name evidence="4" type="primary">hypE</name>
    <name evidence="4" type="ordered locus">THEYE_A0551</name>
</gene>
<dbReference type="Gene3D" id="3.30.1330.10">
    <property type="entry name" value="PurM-like, N-terminal domain"/>
    <property type="match status" value="1"/>
</dbReference>
<evidence type="ECO:0000256" key="1">
    <source>
        <dbReference type="ARBA" id="ARBA00006243"/>
    </source>
</evidence>
<name>B5YJH9_THEYD</name>
<dbReference type="InterPro" id="IPR036676">
    <property type="entry name" value="PurM-like_C_sf"/>
</dbReference>
<dbReference type="InterPro" id="IPR010918">
    <property type="entry name" value="PurM-like_C_dom"/>
</dbReference>
<dbReference type="InParanoid" id="B5YJH9"/>